<evidence type="ECO:0000313" key="2">
    <source>
        <dbReference type="EMBL" id="GFD34834.1"/>
    </source>
</evidence>
<feature type="compositionally biased region" description="Basic and acidic residues" evidence="1">
    <location>
        <begin position="1"/>
        <end position="18"/>
    </location>
</feature>
<dbReference type="AlphaFoldDB" id="A0A699VSI1"/>
<feature type="non-terminal residue" evidence="2">
    <location>
        <position position="1"/>
    </location>
</feature>
<comment type="caution">
    <text evidence="2">The sequence shown here is derived from an EMBL/GenBank/DDBJ whole genome shotgun (WGS) entry which is preliminary data.</text>
</comment>
<gene>
    <name evidence="2" type="ORF">Tci_906803</name>
</gene>
<name>A0A699VSI1_TANCI</name>
<sequence>FAREGRSPRDTKNKDTQRRTVPVETSTSNALMSQCDGVGSYNWSFQADEEPTNYALVAFTSSSSSSSLGSDSEEVSI</sequence>
<protein>
    <submittedName>
        <fullName evidence="2">Uncharacterized protein</fullName>
    </submittedName>
</protein>
<feature type="region of interest" description="Disordered" evidence="1">
    <location>
        <begin position="1"/>
        <end position="28"/>
    </location>
</feature>
<organism evidence="2">
    <name type="scientific">Tanacetum cinerariifolium</name>
    <name type="common">Dalmatian daisy</name>
    <name type="synonym">Chrysanthemum cinerariifolium</name>
    <dbReference type="NCBI Taxonomy" id="118510"/>
    <lineage>
        <taxon>Eukaryota</taxon>
        <taxon>Viridiplantae</taxon>
        <taxon>Streptophyta</taxon>
        <taxon>Embryophyta</taxon>
        <taxon>Tracheophyta</taxon>
        <taxon>Spermatophyta</taxon>
        <taxon>Magnoliopsida</taxon>
        <taxon>eudicotyledons</taxon>
        <taxon>Gunneridae</taxon>
        <taxon>Pentapetalae</taxon>
        <taxon>asterids</taxon>
        <taxon>campanulids</taxon>
        <taxon>Asterales</taxon>
        <taxon>Asteraceae</taxon>
        <taxon>Asteroideae</taxon>
        <taxon>Anthemideae</taxon>
        <taxon>Anthemidinae</taxon>
        <taxon>Tanacetum</taxon>
    </lineage>
</organism>
<dbReference type="EMBL" id="BKCJ011451337">
    <property type="protein sequence ID" value="GFD34834.1"/>
    <property type="molecule type" value="Genomic_DNA"/>
</dbReference>
<proteinExistence type="predicted"/>
<accession>A0A699VSI1</accession>
<reference evidence="2" key="1">
    <citation type="journal article" date="2019" name="Sci. Rep.">
        <title>Draft genome of Tanacetum cinerariifolium, the natural source of mosquito coil.</title>
        <authorList>
            <person name="Yamashiro T."/>
            <person name="Shiraishi A."/>
            <person name="Satake H."/>
            <person name="Nakayama K."/>
        </authorList>
    </citation>
    <scope>NUCLEOTIDE SEQUENCE</scope>
</reference>
<evidence type="ECO:0000256" key="1">
    <source>
        <dbReference type="SAM" id="MobiDB-lite"/>
    </source>
</evidence>